<dbReference type="Proteomes" id="UP000824031">
    <property type="component" value="Unassembled WGS sequence"/>
</dbReference>
<feature type="region of interest" description="Disordered" evidence="1">
    <location>
        <begin position="77"/>
        <end position="103"/>
    </location>
</feature>
<gene>
    <name evidence="3" type="ORF">H9810_10620</name>
</gene>
<evidence type="ECO:0000256" key="2">
    <source>
        <dbReference type="SAM" id="Phobius"/>
    </source>
</evidence>
<feature type="transmembrane region" description="Helical" evidence="2">
    <location>
        <begin position="347"/>
        <end position="370"/>
    </location>
</feature>
<reference evidence="3" key="1">
    <citation type="journal article" date="2021" name="PeerJ">
        <title>Extensive microbial diversity within the chicken gut microbiome revealed by metagenomics and culture.</title>
        <authorList>
            <person name="Gilroy R."/>
            <person name="Ravi A."/>
            <person name="Getino M."/>
            <person name="Pursley I."/>
            <person name="Horton D.L."/>
            <person name="Alikhan N.F."/>
            <person name="Baker D."/>
            <person name="Gharbi K."/>
            <person name="Hall N."/>
            <person name="Watson M."/>
            <person name="Adriaenssens E.M."/>
            <person name="Foster-Nyarko E."/>
            <person name="Jarju S."/>
            <person name="Secka A."/>
            <person name="Antonio M."/>
            <person name="Oren A."/>
            <person name="Chaudhuri R.R."/>
            <person name="La Ragione R."/>
            <person name="Hildebrand F."/>
            <person name="Pallen M.J."/>
        </authorList>
    </citation>
    <scope>NUCLEOTIDE SEQUENCE</scope>
    <source>
        <strain evidence="3">3436</strain>
    </source>
</reference>
<dbReference type="AlphaFoldDB" id="A0A9D2JHS6"/>
<reference evidence="3" key="2">
    <citation type="submission" date="2021-04" db="EMBL/GenBank/DDBJ databases">
        <authorList>
            <person name="Gilroy R."/>
        </authorList>
    </citation>
    <scope>NUCLEOTIDE SEQUENCE</scope>
    <source>
        <strain evidence="3">3436</strain>
    </source>
</reference>
<organism evidence="3 4">
    <name type="scientific">Candidatus Gemmiger excrementavium</name>
    <dbReference type="NCBI Taxonomy" id="2838608"/>
    <lineage>
        <taxon>Bacteria</taxon>
        <taxon>Bacillati</taxon>
        <taxon>Bacillota</taxon>
        <taxon>Clostridia</taxon>
        <taxon>Eubacteriales</taxon>
        <taxon>Gemmiger</taxon>
    </lineage>
</organism>
<keyword evidence="2" id="KW-1133">Transmembrane helix</keyword>
<evidence type="ECO:0000256" key="1">
    <source>
        <dbReference type="SAM" id="MobiDB-lite"/>
    </source>
</evidence>
<feature type="transmembrane region" description="Helical" evidence="2">
    <location>
        <begin position="274"/>
        <end position="295"/>
    </location>
</feature>
<accession>A0A9D2JHS6</accession>
<evidence type="ECO:0000313" key="3">
    <source>
        <dbReference type="EMBL" id="HIZ49164.1"/>
    </source>
</evidence>
<evidence type="ECO:0008006" key="5">
    <source>
        <dbReference type="Google" id="ProtNLM"/>
    </source>
</evidence>
<feature type="transmembrane region" description="Helical" evidence="2">
    <location>
        <begin position="194"/>
        <end position="221"/>
    </location>
</feature>
<proteinExistence type="predicted"/>
<dbReference type="EMBL" id="DXBO01000152">
    <property type="protein sequence ID" value="HIZ49164.1"/>
    <property type="molecule type" value="Genomic_DNA"/>
</dbReference>
<evidence type="ECO:0000313" key="4">
    <source>
        <dbReference type="Proteomes" id="UP000824031"/>
    </source>
</evidence>
<feature type="transmembrane region" description="Helical" evidence="2">
    <location>
        <begin position="307"/>
        <end position="327"/>
    </location>
</feature>
<sequence>MAQTITFDETAALGSAPGGVQRALDKMTAALQDLGTAGSAARTVLDQLRDSLRATAAQSGKTARSLAKFDEIQRLAAPETEKQTAEKTTGGSGKKSGTAKSQAEEAEQTVSVWQLALDALRALWARFWDYLRTYYAPAIAAWTAAWQQFRTAALTVWEPVRTAALALWNNALAPLGRYIATEFLPGVVNSFSTAFAPIVGGAAAAAVTVLGNTFTWLCGLVTDAVNNVVGPALALLLTVWQDLMGGVQAAWAVYGQPLLDGVVLAFQNLTGLLSALWTGTLQPLLTGLITQLGALWTDCLNPLWQQLTLALGAVLNLVLALWNNALMPLATWLAGTLGPVAAQVGQAVMAAASAAAAVVSGVVTSLLAVLQGLADFLTGVLQGDWNAAWNAMAATVSTVWQRITATVSSAANALRATVQGLADALSSLFSGVLSAISRVGSAASGAIASAGSWISGRSAAALPYAASLPLPALAAGAVIPPNKQFLALLGDQRHGTNVEAPLATIQQAVAQVMADVQDSQAAGFEALAALLRELLQAVYGIRLTDEMVGRAAARWQADRRLQWGGDAL</sequence>
<comment type="caution">
    <text evidence="3">The sequence shown here is derived from an EMBL/GenBank/DDBJ whole genome shotgun (WGS) entry which is preliminary data.</text>
</comment>
<feature type="transmembrane region" description="Helical" evidence="2">
    <location>
        <begin position="233"/>
        <end position="254"/>
    </location>
</feature>
<keyword evidence="2" id="KW-0472">Membrane</keyword>
<protein>
    <recommendedName>
        <fullName evidence="5">Phage-related protein</fullName>
    </recommendedName>
</protein>
<keyword evidence="2" id="KW-0812">Transmembrane</keyword>
<name>A0A9D2JHS6_9FIRM</name>